<sequence>MNFRIFYKGVMFGAHGQQGYKAKLSIYVQFTLKFALKLGSTSQIILLRIFPRIKSCGLQLDSIFEILIYHYRMILHRAKRFNIFTGCAGCPQYLVYRRNYTVLCCTPVRTRHNIIEAQFNPTFQTLSQAIGLYNLTDIIM</sequence>
<comment type="caution">
    <text evidence="1">The sequence shown here is derived from an EMBL/GenBank/DDBJ whole genome shotgun (WGS) entry which is preliminary data.</text>
</comment>
<dbReference type="AlphaFoldDB" id="A0A8J8NH41"/>
<protein>
    <submittedName>
        <fullName evidence="1">Uncharacterized protein</fullName>
    </submittedName>
</protein>
<dbReference type="Proteomes" id="UP000785679">
    <property type="component" value="Unassembled WGS sequence"/>
</dbReference>
<proteinExistence type="predicted"/>
<evidence type="ECO:0000313" key="2">
    <source>
        <dbReference type="Proteomes" id="UP000785679"/>
    </source>
</evidence>
<evidence type="ECO:0000313" key="1">
    <source>
        <dbReference type="EMBL" id="TNV74456.1"/>
    </source>
</evidence>
<gene>
    <name evidence="1" type="ORF">FGO68_gene6762</name>
</gene>
<dbReference type="EMBL" id="RRYP01016971">
    <property type="protein sequence ID" value="TNV74456.1"/>
    <property type="molecule type" value="Genomic_DNA"/>
</dbReference>
<reference evidence="1" key="1">
    <citation type="submission" date="2019-06" db="EMBL/GenBank/DDBJ databases">
        <authorList>
            <person name="Zheng W."/>
        </authorList>
    </citation>
    <scope>NUCLEOTIDE SEQUENCE</scope>
    <source>
        <strain evidence="1">QDHG01</strain>
    </source>
</reference>
<organism evidence="1 2">
    <name type="scientific">Halteria grandinella</name>
    <dbReference type="NCBI Taxonomy" id="5974"/>
    <lineage>
        <taxon>Eukaryota</taxon>
        <taxon>Sar</taxon>
        <taxon>Alveolata</taxon>
        <taxon>Ciliophora</taxon>
        <taxon>Intramacronucleata</taxon>
        <taxon>Spirotrichea</taxon>
        <taxon>Stichotrichia</taxon>
        <taxon>Sporadotrichida</taxon>
        <taxon>Halteriidae</taxon>
        <taxon>Halteria</taxon>
    </lineage>
</organism>
<accession>A0A8J8NH41</accession>
<keyword evidence="2" id="KW-1185">Reference proteome</keyword>
<name>A0A8J8NH41_HALGN</name>